<evidence type="ECO:0000313" key="2">
    <source>
        <dbReference type="EMBL" id="ORM92219.1"/>
    </source>
</evidence>
<gene>
    <name evidence="2" type="ORF">HA50_02160</name>
</gene>
<sequence length="78" mass="9298">MQGILQCPDIQSQYIFIFLIFFNFFNPRPVQQINVIDLKPYPNFLHNHKIIRFFIIILFLGNVIYKLPNKSSPNQSLE</sequence>
<dbReference type="AlphaFoldDB" id="A0A1X1EQD1"/>
<comment type="caution">
    <text evidence="2">The sequence shown here is derived from an EMBL/GenBank/DDBJ whole genome shotgun (WGS) entry which is preliminary data.</text>
</comment>
<dbReference type="EMBL" id="MLJI01000001">
    <property type="protein sequence ID" value="ORM92219.1"/>
    <property type="molecule type" value="Genomic_DNA"/>
</dbReference>
<proteinExistence type="predicted"/>
<dbReference type="STRING" id="55209.HA50_02160"/>
<reference evidence="2 3" key="1">
    <citation type="journal article" date="2017" name="Antonie Van Leeuwenhoek">
        <title>Phylogenomic resolution of the bacterial genus Pantoea and its relationship with Erwinia and Tatumella.</title>
        <authorList>
            <person name="Palmer M."/>
            <person name="Steenkamp E.T."/>
            <person name="Coetzee M.P."/>
            <person name="Chan W.Y."/>
            <person name="van Zyl E."/>
            <person name="De Maayer P."/>
            <person name="Coutinho T.A."/>
            <person name="Blom J."/>
            <person name="Smits T.H."/>
            <person name="Duffy B."/>
            <person name="Venter S.N."/>
        </authorList>
    </citation>
    <scope>NUCLEOTIDE SEQUENCE [LARGE SCALE GENOMIC DNA]</scope>
    <source>
        <strain evidence="2 3">LMG 2657</strain>
    </source>
</reference>
<keyword evidence="1" id="KW-0812">Transmembrane</keyword>
<name>A0A1X1EQD1_PANCY</name>
<evidence type="ECO:0000256" key="1">
    <source>
        <dbReference type="SAM" id="Phobius"/>
    </source>
</evidence>
<organism evidence="2 3">
    <name type="scientific">Pantoea cypripedii</name>
    <name type="common">Pectobacterium cypripedii</name>
    <name type="synonym">Erwinia cypripedii</name>
    <dbReference type="NCBI Taxonomy" id="55209"/>
    <lineage>
        <taxon>Bacteria</taxon>
        <taxon>Pseudomonadati</taxon>
        <taxon>Pseudomonadota</taxon>
        <taxon>Gammaproteobacteria</taxon>
        <taxon>Enterobacterales</taxon>
        <taxon>Erwiniaceae</taxon>
        <taxon>Pantoea</taxon>
    </lineage>
</organism>
<protein>
    <submittedName>
        <fullName evidence="2">Uncharacterized protein</fullName>
    </submittedName>
</protein>
<accession>A0A1X1EQD1</accession>
<dbReference type="Proteomes" id="UP000193749">
    <property type="component" value="Unassembled WGS sequence"/>
</dbReference>
<keyword evidence="1" id="KW-0472">Membrane</keyword>
<feature type="transmembrane region" description="Helical" evidence="1">
    <location>
        <begin position="50"/>
        <end position="67"/>
    </location>
</feature>
<keyword evidence="1" id="KW-1133">Transmembrane helix</keyword>
<evidence type="ECO:0000313" key="3">
    <source>
        <dbReference type="Proteomes" id="UP000193749"/>
    </source>
</evidence>
<keyword evidence="3" id="KW-1185">Reference proteome</keyword>
<feature type="transmembrane region" description="Helical" evidence="1">
    <location>
        <begin position="12"/>
        <end position="30"/>
    </location>
</feature>